<dbReference type="InterPro" id="IPR046700">
    <property type="entry name" value="DUF6570"/>
</dbReference>
<dbReference type="OrthoDB" id="432234at2759"/>
<dbReference type="KEGG" id="sla:SERLADRAFT_440324"/>
<protein>
    <recommendedName>
        <fullName evidence="1">DUF6570 domain-containing protein</fullName>
    </recommendedName>
</protein>
<dbReference type="HOGENOM" id="CLU_030626_2_0_1"/>
<dbReference type="EMBL" id="GL945437">
    <property type="protein sequence ID" value="EGO22309.1"/>
    <property type="molecule type" value="Genomic_DNA"/>
</dbReference>
<dbReference type="RefSeq" id="XP_007320847.1">
    <property type="nucleotide sequence ID" value="XM_007320785.1"/>
</dbReference>
<dbReference type="Pfam" id="PF20209">
    <property type="entry name" value="DUF6570"/>
    <property type="match status" value="1"/>
</dbReference>
<name>F8P461_SERL9</name>
<evidence type="ECO:0000259" key="1">
    <source>
        <dbReference type="Pfam" id="PF20209"/>
    </source>
</evidence>
<dbReference type="Proteomes" id="UP000008064">
    <property type="component" value="Unassembled WGS sequence"/>
</dbReference>
<evidence type="ECO:0000313" key="2">
    <source>
        <dbReference type="EMBL" id="EGO22309.1"/>
    </source>
</evidence>
<feature type="domain" description="DUF6570" evidence="1">
    <location>
        <begin position="3"/>
        <end position="65"/>
    </location>
</feature>
<reference evidence="2" key="1">
    <citation type="submission" date="2011-04" db="EMBL/GenBank/DDBJ databases">
        <title>Evolution of plant cell wall degrading machinery underlies the functional diversity of forest fungi.</title>
        <authorList>
            <consortium name="US DOE Joint Genome Institute (JGI-PGF)"/>
            <person name="Eastwood D.C."/>
            <person name="Floudas D."/>
            <person name="Binder M."/>
            <person name="Majcherczyk A."/>
            <person name="Schneider P."/>
            <person name="Aerts A."/>
            <person name="Asiegbu F.O."/>
            <person name="Baker S.E."/>
            <person name="Barry K."/>
            <person name="Bendiksby M."/>
            <person name="Blumentritt M."/>
            <person name="Coutinho P.M."/>
            <person name="Cullen D."/>
            <person name="Cullen D."/>
            <person name="Gathman A."/>
            <person name="Goodell B."/>
            <person name="Henrissat B."/>
            <person name="Ihrmark K."/>
            <person name="Kauserud H."/>
            <person name="Kohler A."/>
            <person name="LaButti K."/>
            <person name="Lapidus A."/>
            <person name="Lavin J.L."/>
            <person name="Lee Y.-H."/>
            <person name="Lindquist E."/>
            <person name="Lilly W."/>
            <person name="Lucas S."/>
            <person name="Morin E."/>
            <person name="Murat C."/>
            <person name="Oguiza J.A."/>
            <person name="Park J."/>
            <person name="Pisabarro A.G."/>
            <person name="Riley R."/>
            <person name="Rosling A."/>
            <person name="Salamov A."/>
            <person name="Schmidt O."/>
            <person name="Schmutz J."/>
            <person name="Skrede I."/>
            <person name="Stenlid J."/>
            <person name="Wiebenga A."/>
            <person name="Xie X."/>
            <person name="Kues U."/>
            <person name="Hibbett D.S."/>
            <person name="Hoffmeister D."/>
            <person name="Hogberg N."/>
            <person name="Martin F."/>
            <person name="Grigoriev I.V."/>
            <person name="Watkinson S.C."/>
        </authorList>
    </citation>
    <scope>NUCLEOTIDE SEQUENCE</scope>
    <source>
        <strain evidence="2">S7.9</strain>
    </source>
</reference>
<gene>
    <name evidence="2" type="ORF">SERLADRAFT_440324</name>
</gene>
<sequence length="153" mass="17047">MSQKYIKGNVAVMPQESVQLRQVLPPSRHEISDAMCALFVGWKVKPTRENVASLKPVLVSKQRVQTSAPQCDAHLDTLLIDTVGYAAGDYTPKDYKLMKAQSLSQVLDGGNFLKMQSGSQFINDRDQGLMSYLFPHLDPWGIGGFNEPNHRPD</sequence>
<accession>F8P461</accession>
<organism>
    <name type="scientific">Serpula lacrymans var. lacrymans (strain S7.9)</name>
    <name type="common">Dry rot fungus</name>
    <dbReference type="NCBI Taxonomy" id="578457"/>
    <lineage>
        <taxon>Eukaryota</taxon>
        <taxon>Fungi</taxon>
        <taxon>Dikarya</taxon>
        <taxon>Basidiomycota</taxon>
        <taxon>Agaricomycotina</taxon>
        <taxon>Agaricomycetes</taxon>
        <taxon>Agaricomycetidae</taxon>
        <taxon>Boletales</taxon>
        <taxon>Coniophorineae</taxon>
        <taxon>Serpulaceae</taxon>
        <taxon>Serpula</taxon>
    </lineage>
</organism>
<dbReference type="AlphaFoldDB" id="F8P461"/>
<dbReference type="GeneID" id="18815348"/>
<proteinExistence type="predicted"/>